<comment type="caution">
    <text evidence="1">The sequence shown here is derived from an EMBL/GenBank/DDBJ whole genome shotgun (WGS) entry which is preliminary data.</text>
</comment>
<gene>
    <name evidence="1" type="ORF">PMEA_00025451</name>
</gene>
<reference evidence="1 2" key="1">
    <citation type="submission" date="2022-05" db="EMBL/GenBank/DDBJ databases">
        <authorList>
            <consortium name="Genoscope - CEA"/>
            <person name="William W."/>
        </authorList>
    </citation>
    <scope>NUCLEOTIDE SEQUENCE [LARGE SCALE GENOMIC DNA]</scope>
</reference>
<dbReference type="Proteomes" id="UP001159428">
    <property type="component" value="Unassembled WGS sequence"/>
</dbReference>
<evidence type="ECO:0000313" key="1">
    <source>
        <dbReference type="EMBL" id="CAH3039234.1"/>
    </source>
</evidence>
<keyword evidence="2" id="KW-1185">Reference proteome</keyword>
<dbReference type="EMBL" id="CALNXJ010000005">
    <property type="protein sequence ID" value="CAH3039234.1"/>
    <property type="molecule type" value="Genomic_DNA"/>
</dbReference>
<sequence length="74" mass="8666">MKFATIPCSFPGVNYYVMRSRNRGGLVPDQKHPYSVDSPYVNFSAMYYFSVINTNIRHLSRPRLLKKKELTYSN</sequence>
<name>A0AAU9VX65_9CNID</name>
<proteinExistence type="predicted"/>
<accession>A0AAU9VX65</accession>
<organism evidence="1 2">
    <name type="scientific">Pocillopora meandrina</name>
    <dbReference type="NCBI Taxonomy" id="46732"/>
    <lineage>
        <taxon>Eukaryota</taxon>
        <taxon>Metazoa</taxon>
        <taxon>Cnidaria</taxon>
        <taxon>Anthozoa</taxon>
        <taxon>Hexacorallia</taxon>
        <taxon>Scleractinia</taxon>
        <taxon>Astrocoeniina</taxon>
        <taxon>Pocilloporidae</taxon>
        <taxon>Pocillopora</taxon>
    </lineage>
</organism>
<evidence type="ECO:0000313" key="2">
    <source>
        <dbReference type="Proteomes" id="UP001159428"/>
    </source>
</evidence>
<dbReference type="AlphaFoldDB" id="A0AAU9VX65"/>
<protein>
    <submittedName>
        <fullName evidence="1">Uncharacterized protein</fullName>
    </submittedName>
</protein>